<dbReference type="EMBL" id="CADIKH010000382">
    <property type="protein sequence ID" value="CAB3775296.1"/>
    <property type="molecule type" value="Genomic_DNA"/>
</dbReference>
<sequence length="186" mass="22023">MILFTHPSRPALAVFIDHLQLPPVHALIVDNAVTAFESVQLRTRQDHQRVIHRSGRALHLQRKPVPRRQPVRRPEARLMPAFHPDGPVVRGEKRRSRAMKERLHLHPRAGRGTVLRRPELAHRGEPADRGIRCHRLGQRRARLDQQDRALARRQLRRPRAALREERRERFAGEHFQMQQFARRLRR</sequence>
<accession>A0A6J5FDE9</accession>
<evidence type="ECO:0000313" key="1">
    <source>
        <dbReference type="EMBL" id="CAB3775296.1"/>
    </source>
</evidence>
<evidence type="ECO:0000313" key="2">
    <source>
        <dbReference type="Proteomes" id="UP000494363"/>
    </source>
</evidence>
<keyword evidence="2" id="KW-1185">Reference proteome</keyword>
<protein>
    <submittedName>
        <fullName evidence="1">Uncharacterized protein</fullName>
    </submittedName>
</protein>
<organism evidence="1 2">
    <name type="scientific">Paraburkholderia humisilvae</name>
    <dbReference type="NCBI Taxonomy" id="627669"/>
    <lineage>
        <taxon>Bacteria</taxon>
        <taxon>Pseudomonadati</taxon>
        <taxon>Pseudomonadota</taxon>
        <taxon>Betaproteobacteria</taxon>
        <taxon>Burkholderiales</taxon>
        <taxon>Burkholderiaceae</taxon>
        <taxon>Paraburkholderia</taxon>
    </lineage>
</organism>
<dbReference type="AlphaFoldDB" id="A0A6J5FDE9"/>
<name>A0A6J5FDE9_9BURK</name>
<gene>
    <name evidence="1" type="ORF">LMG29542_08678</name>
</gene>
<reference evidence="1 2" key="1">
    <citation type="submission" date="2020-04" db="EMBL/GenBank/DDBJ databases">
        <authorList>
            <person name="De Canck E."/>
        </authorList>
    </citation>
    <scope>NUCLEOTIDE SEQUENCE [LARGE SCALE GENOMIC DNA]</scope>
    <source>
        <strain evidence="1 2">LMG 29542</strain>
    </source>
</reference>
<proteinExistence type="predicted"/>
<dbReference type="Proteomes" id="UP000494363">
    <property type="component" value="Unassembled WGS sequence"/>
</dbReference>